<accession>A0A1P8KP27</accession>
<dbReference type="Pfam" id="PF07681">
    <property type="entry name" value="DoxX"/>
    <property type="match status" value="1"/>
</dbReference>
<feature type="transmembrane region" description="Helical" evidence="7">
    <location>
        <begin position="115"/>
        <end position="136"/>
    </location>
</feature>
<dbReference type="EMBL" id="CP019070">
    <property type="protein sequence ID" value="APW66286.1"/>
    <property type="molecule type" value="Genomic_DNA"/>
</dbReference>
<comment type="similarity">
    <text evidence="2">Belongs to the DoxX family.</text>
</comment>
<reference evidence="8 9" key="1">
    <citation type="submission" date="2017-01" db="EMBL/GenBank/DDBJ databases">
        <title>Genome sequencing of Arcobacter sp. LPB0137.</title>
        <authorList>
            <person name="Lee G.-W."/>
            <person name="Yi H."/>
        </authorList>
    </citation>
    <scope>NUCLEOTIDE SEQUENCE [LARGE SCALE GENOMIC DNA]</scope>
    <source>
        <strain evidence="8 9">LPB0137</strain>
    </source>
</reference>
<feature type="transmembrane region" description="Helical" evidence="7">
    <location>
        <begin position="12"/>
        <end position="33"/>
    </location>
</feature>
<evidence type="ECO:0000256" key="2">
    <source>
        <dbReference type="ARBA" id="ARBA00006679"/>
    </source>
</evidence>
<evidence type="ECO:0000256" key="5">
    <source>
        <dbReference type="ARBA" id="ARBA00022989"/>
    </source>
</evidence>
<dbReference type="Proteomes" id="UP000186074">
    <property type="component" value="Chromosome"/>
</dbReference>
<sequence length="143" mass="15715">MINKINNISQKFLENFQSFFLLLARLTIAYGFLDPALNKWNAIEDTASWYESLGIPFPLLNVYISASVESLGVVLLALGLLTRVISLPLIGTMVVAILTVHIGNGFSSGDNGFEIPLYFLLLLGIFASFGAGKFSLDNYFSKK</sequence>
<dbReference type="OrthoDB" id="1122432at2"/>
<dbReference type="AlphaFoldDB" id="A0A1P8KP27"/>
<keyword evidence="5 7" id="KW-1133">Transmembrane helix</keyword>
<dbReference type="InterPro" id="IPR051907">
    <property type="entry name" value="DoxX-like_oxidoreductase"/>
</dbReference>
<evidence type="ECO:0000256" key="4">
    <source>
        <dbReference type="ARBA" id="ARBA00022692"/>
    </source>
</evidence>
<gene>
    <name evidence="8" type="ORF">LPB137_10720</name>
</gene>
<evidence type="ECO:0000313" key="8">
    <source>
        <dbReference type="EMBL" id="APW66286.1"/>
    </source>
</evidence>
<evidence type="ECO:0000313" key="9">
    <source>
        <dbReference type="Proteomes" id="UP000186074"/>
    </source>
</evidence>
<keyword evidence="9" id="KW-1185">Reference proteome</keyword>
<name>A0A1P8KP27_9BACT</name>
<evidence type="ECO:0000256" key="7">
    <source>
        <dbReference type="SAM" id="Phobius"/>
    </source>
</evidence>
<dbReference type="InterPro" id="IPR032808">
    <property type="entry name" value="DoxX"/>
</dbReference>
<organism evidence="8 9">
    <name type="scientific">Poseidonibacter parvus</name>
    <dbReference type="NCBI Taxonomy" id="1850254"/>
    <lineage>
        <taxon>Bacteria</taxon>
        <taxon>Pseudomonadati</taxon>
        <taxon>Campylobacterota</taxon>
        <taxon>Epsilonproteobacteria</taxon>
        <taxon>Campylobacterales</taxon>
        <taxon>Arcobacteraceae</taxon>
        <taxon>Poseidonibacter</taxon>
    </lineage>
</organism>
<dbReference type="RefSeq" id="WP_076087880.1">
    <property type="nucleotide sequence ID" value="NZ_CP019070.1"/>
</dbReference>
<dbReference type="GO" id="GO:0005886">
    <property type="term" value="C:plasma membrane"/>
    <property type="evidence" value="ECO:0007669"/>
    <property type="project" value="UniProtKB-SubCell"/>
</dbReference>
<keyword evidence="4 7" id="KW-0812">Transmembrane</keyword>
<keyword evidence="6 7" id="KW-0472">Membrane</keyword>
<comment type="subcellular location">
    <subcellularLocation>
        <location evidence="1">Cell membrane</location>
        <topology evidence="1">Multi-pass membrane protein</topology>
    </subcellularLocation>
</comment>
<keyword evidence="3" id="KW-1003">Cell membrane</keyword>
<protein>
    <submittedName>
        <fullName evidence="8">DoxX family protein</fullName>
    </submittedName>
</protein>
<evidence type="ECO:0000256" key="1">
    <source>
        <dbReference type="ARBA" id="ARBA00004651"/>
    </source>
</evidence>
<feature type="transmembrane region" description="Helical" evidence="7">
    <location>
        <begin position="53"/>
        <end position="78"/>
    </location>
</feature>
<feature type="transmembrane region" description="Helical" evidence="7">
    <location>
        <begin position="85"/>
        <end position="103"/>
    </location>
</feature>
<dbReference type="PANTHER" id="PTHR33452">
    <property type="entry name" value="OXIDOREDUCTASE CATD-RELATED"/>
    <property type="match status" value="1"/>
</dbReference>
<dbReference type="PANTHER" id="PTHR33452:SF7">
    <property type="entry name" value="DOXX FAMILY PROTEIN"/>
    <property type="match status" value="1"/>
</dbReference>
<evidence type="ECO:0000256" key="3">
    <source>
        <dbReference type="ARBA" id="ARBA00022475"/>
    </source>
</evidence>
<dbReference type="STRING" id="1850254.LPB137_10720"/>
<proteinExistence type="inferred from homology"/>
<evidence type="ECO:0000256" key="6">
    <source>
        <dbReference type="ARBA" id="ARBA00023136"/>
    </source>
</evidence>
<dbReference type="KEGG" id="alp:LPB137_10720"/>